<comment type="caution">
    <text evidence="1">The sequence shown here is derived from an EMBL/GenBank/DDBJ whole genome shotgun (WGS) entry which is preliminary data.</text>
</comment>
<reference evidence="1 2" key="1">
    <citation type="submission" date="2017-08" db="EMBL/GenBank/DDBJ databases">
        <title>Lysobacter sylvestris genome.</title>
        <authorList>
            <person name="Zhang D.-C."/>
            <person name="Albuquerque L."/>
            <person name="Franca L."/>
            <person name="Froufe H.J.C."/>
            <person name="Barroso C."/>
            <person name="Egas C."/>
            <person name="Da Costa M."/>
            <person name="Margesin R."/>
        </authorList>
    </citation>
    <scope>NUCLEOTIDE SEQUENCE [LARGE SCALE GENOMIC DNA]</scope>
    <source>
        <strain evidence="1 2">AM20-91</strain>
    </source>
</reference>
<dbReference type="AlphaFoldDB" id="A0A2K1Q2L1"/>
<dbReference type="EMBL" id="NPZB01000001">
    <property type="protein sequence ID" value="PNS09211.1"/>
    <property type="molecule type" value="Genomic_DNA"/>
</dbReference>
<keyword evidence="2" id="KW-1185">Reference proteome</keyword>
<keyword evidence="1" id="KW-0808">Transferase</keyword>
<accession>A0A2K1Q2L1</accession>
<name>A0A2K1Q2L1_9GAMM</name>
<dbReference type="GO" id="GO:0032259">
    <property type="term" value="P:methylation"/>
    <property type="evidence" value="ECO:0007669"/>
    <property type="project" value="UniProtKB-KW"/>
</dbReference>
<dbReference type="Proteomes" id="UP000236220">
    <property type="component" value="Unassembled WGS sequence"/>
</dbReference>
<protein>
    <submittedName>
        <fullName evidence="1">Methyltransferase domain-containing protein</fullName>
    </submittedName>
</protein>
<proteinExistence type="predicted"/>
<dbReference type="SUPFAM" id="SSF53335">
    <property type="entry name" value="S-adenosyl-L-methionine-dependent methyltransferases"/>
    <property type="match status" value="1"/>
</dbReference>
<sequence length="134" mass="15239">MLPDESFDLVWSGQSIEHVDLHAGANMCKEAFRLLKRGGYFCLDTPNRALTKIHTSDWHGGFIHPEHKHEYTNDELRSLLEATGFEIEVNMGVCEMPKTVETGKFHYTDFVVGNPVTPQPEGAYCIYFGCVRPY</sequence>
<evidence type="ECO:0000313" key="2">
    <source>
        <dbReference type="Proteomes" id="UP000236220"/>
    </source>
</evidence>
<keyword evidence="1" id="KW-0489">Methyltransferase</keyword>
<dbReference type="InterPro" id="IPR029063">
    <property type="entry name" value="SAM-dependent_MTases_sf"/>
</dbReference>
<dbReference type="GO" id="GO:0008168">
    <property type="term" value="F:methyltransferase activity"/>
    <property type="evidence" value="ECO:0007669"/>
    <property type="project" value="UniProtKB-KW"/>
</dbReference>
<evidence type="ECO:0000313" key="1">
    <source>
        <dbReference type="EMBL" id="PNS09211.1"/>
    </source>
</evidence>
<dbReference type="Pfam" id="PF13489">
    <property type="entry name" value="Methyltransf_23"/>
    <property type="match status" value="1"/>
</dbReference>
<dbReference type="Gene3D" id="3.40.50.150">
    <property type="entry name" value="Vaccinia Virus protein VP39"/>
    <property type="match status" value="1"/>
</dbReference>
<organism evidence="1 2">
    <name type="scientific">Solilutibacter silvestris</name>
    <dbReference type="NCBI Taxonomy" id="1645665"/>
    <lineage>
        <taxon>Bacteria</taxon>
        <taxon>Pseudomonadati</taxon>
        <taxon>Pseudomonadota</taxon>
        <taxon>Gammaproteobacteria</taxon>
        <taxon>Lysobacterales</taxon>
        <taxon>Lysobacteraceae</taxon>
        <taxon>Solilutibacter</taxon>
    </lineage>
</organism>
<gene>
    <name evidence="1" type="ORF">Lysil_0840</name>
</gene>